<reference evidence="2 3" key="1">
    <citation type="submission" date="2018-11" db="EMBL/GenBank/DDBJ databases">
        <title>The draft genome sequence of Amphritea balenae JAMM 1525T.</title>
        <authorList>
            <person name="Fang Z."/>
            <person name="Zhang Y."/>
            <person name="Han X."/>
        </authorList>
    </citation>
    <scope>NUCLEOTIDE SEQUENCE [LARGE SCALE GENOMIC DNA]</scope>
    <source>
        <strain evidence="2 3">JAMM 1525</strain>
    </source>
</reference>
<organism evidence="2 3">
    <name type="scientific">Amphritea balenae</name>
    <dbReference type="NCBI Taxonomy" id="452629"/>
    <lineage>
        <taxon>Bacteria</taxon>
        <taxon>Pseudomonadati</taxon>
        <taxon>Pseudomonadota</taxon>
        <taxon>Gammaproteobacteria</taxon>
        <taxon>Oceanospirillales</taxon>
        <taxon>Oceanospirillaceae</taxon>
        <taxon>Amphritea</taxon>
    </lineage>
</organism>
<gene>
    <name evidence="2" type="ORF">EHS89_12220</name>
</gene>
<keyword evidence="1" id="KW-0812">Transmembrane</keyword>
<keyword evidence="3" id="KW-1185">Reference proteome</keyword>
<protein>
    <submittedName>
        <fullName evidence="2">Uncharacterized protein</fullName>
    </submittedName>
</protein>
<keyword evidence="1" id="KW-1133">Transmembrane helix</keyword>
<accession>A0A3P1SP80</accession>
<proteinExistence type="predicted"/>
<feature type="transmembrane region" description="Helical" evidence="1">
    <location>
        <begin position="6"/>
        <end position="27"/>
    </location>
</feature>
<dbReference type="Proteomes" id="UP000267535">
    <property type="component" value="Unassembled WGS sequence"/>
</dbReference>
<name>A0A3P1SP80_9GAMM</name>
<keyword evidence="1" id="KW-0472">Membrane</keyword>
<evidence type="ECO:0000313" key="2">
    <source>
        <dbReference type="EMBL" id="RRC98937.1"/>
    </source>
</evidence>
<evidence type="ECO:0000256" key="1">
    <source>
        <dbReference type="SAM" id="Phobius"/>
    </source>
</evidence>
<dbReference type="OrthoDB" id="6121340at2"/>
<dbReference type="RefSeq" id="WP_124926436.1">
    <property type="nucleotide sequence ID" value="NZ_BMOH01000002.1"/>
</dbReference>
<sequence>MKKFELNLDALIVVILLFILSLGMNFVQYRLYSETARENVKLQIQGQLDQLNLSSMQAYIDKMNSEKGS</sequence>
<evidence type="ECO:0000313" key="3">
    <source>
        <dbReference type="Proteomes" id="UP000267535"/>
    </source>
</evidence>
<dbReference type="AlphaFoldDB" id="A0A3P1SP80"/>
<comment type="caution">
    <text evidence="2">The sequence shown here is derived from an EMBL/GenBank/DDBJ whole genome shotgun (WGS) entry which is preliminary data.</text>
</comment>
<dbReference type="EMBL" id="RQXV01000006">
    <property type="protein sequence ID" value="RRC98937.1"/>
    <property type="molecule type" value="Genomic_DNA"/>
</dbReference>